<evidence type="ECO:0000256" key="1">
    <source>
        <dbReference type="SAM" id="Phobius"/>
    </source>
</evidence>
<evidence type="ECO:0000313" key="4">
    <source>
        <dbReference type="Proteomes" id="UP000093928"/>
    </source>
</evidence>
<gene>
    <name evidence="3" type="ORF">A5634_23475</name>
</gene>
<feature type="transmembrane region" description="Helical" evidence="1">
    <location>
        <begin position="66"/>
        <end position="90"/>
    </location>
</feature>
<accession>A0A1A3P0G9</accession>
<reference evidence="3 4" key="1">
    <citation type="submission" date="2016-06" db="EMBL/GenBank/DDBJ databases">
        <authorList>
            <person name="Kjaerup R.B."/>
            <person name="Dalgaard T.S."/>
            <person name="Juul-Madsen H.R."/>
        </authorList>
    </citation>
    <scope>NUCLEOTIDE SEQUENCE [LARGE SCALE GENOMIC DNA]</scope>
    <source>
        <strain evidence="3 4">1165133.8</strain>
    </source>
</reference>
<keyword evidence="1" id="KW-1133">Transmembrane helix</keyword>
<dbReference type="Proteomes" id="UP000093928">
    <property type="component" value="Unassembled WGS sequence"/>
</dbReference>
<dbReference type="RefSeq" id="WP_065144128.1">
    <property type="nucleotide sequence ID" value="NZ_LZLS01000099.1"/>
</dbReference>
<feature type="domain" description="DUF4190" evidence="2">
    <location>
        <begin position="23"/>
        <end position="84"/>
    </location>
</feature>
<keyword evidence="1" id="KW-0812">Transmembrane</keyword>
<dbReference type="OrthoDB" id="4735998at2"/>
<protein>
    <recommendedName>
        <fullName evidence="2">DUF4190 domain-containing protein</fullName>
    </recommendedName>
</protein>
<dbReference type="Pfam" id="PF13828">
    <property type="entry name" value="DUF4190"/>
    <property type="match status" value="1"/>
</dbReference>
<comment type="caution">
    <text evidence="3">The sequence shown here is derived from an EMBL/GenBank/DDBJ whole genome shotgun (WGS) entry which is preliminary data.</text>
</comment>
<name>A0A1A3P0G9_MYCAS</name>
<evidence type="ECO:0000313" key="3">
    <source>
        <dbReference type="EMBL" id="OBK27155.1"/>
    </source>
</evidence>
<proteinExistence type="predicted"/>
<dbReference type="InterPro" id="IPR025241">
    <property type="entry name" value="DUF4190"/>
</dbReference>
<evidence type="ECO:0000259" key="2">
    <source>
        <dbReference type="Pfam" id="PF13828"/>
    </source>
</evidence>
<organism evidence="3 4">
    <name type="scientific">Mycobacterium asiaticum</name>
    <dbReference type="NCBI Taxonomy" id="1790"/>
    <lineage>
        <taxon>Bacteria</taxon>
        <taxon>Bacillati</taxon>
        <taxon>Actinomycetota</taxon>
        <taxon>Actinomycetes</taxon>
        <taxon>Mycobacteriales</taxon>
        <taxon>Mycobacteriaceae</taxon>
        <taxon>Mycobacterium</taxon>
    </lineage>
</organism>
<feature type="transmembrane region" description="Helical" evidence="1">
    <location>
        <begin position="32"/>
        <end position="54"/>
    </location>
</feature>
<dbReference type="EMBL" id="LZLS01000099">
    <property type="protein sequence ID" value="OBK27155.1"/>
    <property type="molecule type" value="Genomic_DNA"/>
</dbReference>
<sequence>MTTISPALAFPVFAPQRRKISGLATLSLTFGILQFLLPFIPTSLATIPLGINALHQSDADSRESRAVALAGLTFSVAHFVVYVALFVWLLA</sequence>
<dbReference type="AlphaFoldDB" id="A0A1A3P0G9"/>
<keyword evidence="1" id="KW-0472">Membrane</keyword>